<evidence type="ECO:0000256" key="3">
    <source>
        <dbReference type="ARBA" id="ARBA00006559"/>
    </source>
</evidence>
<name>J7RL29_HUIN7</name>
<dbReference type="GO" id="GO:0005524">
    <property type="term" value="F:ATP binding"/>
    <property type="evidence" value="ECO:0007669"/>
    <property type="project" value="InterPro"/>
</dbReference>
<evidence type="ECO:0000256" key="1">
    <source>
        <dbReference type="ARBA" id="ARBA00000185"/>
    </source>
</evidence>
<dbReference type="CDD" id="cd00223">
    <property type="entry name" value="TOPRIM_TopoIIB_SPO"/>
    <property type="match status" value="1"/>
</dbReference>
<dbReference type="Pfam" id="PF04406">
    <property type="entry name" value="TP6A_N"/>
    <property type="match status" value="1"/>
</dbReference>
<dbReference type="OrthoDB" id="5377392at2759"/>
<dbReference type="RefSeq" id="XP_022464454.1">
    <property type="nucleotide sequence ID" value="XM_022607905.1"/>
</dbReference>
<comment type="catalytic activity">
    <reaction evidence="1 10">
        <text>ATP-dependent breakage, passage and rejoining of double-stranded DNA.</text>
        <dbReference type="EC" id="5.6.2.2"/>
    </reaction>
</comment>
<dbReference type="GeneID" id="34525897"/>
<dbReference type="GO" id="GO:0042138">
    <property type="term" value="P:meiotic DNA double-strand break formation"/>
    <property type="evidence" value="ECO:0007669"/>
    <property type="project" value="EnsemblFungi"/>
</dbReference>
<reference evidence="14 15" key="1">
    <citation type="journal article" date="2011" name="Proc. Natl. Acad. Sci. U.S.A.">
        <title>Evolutionary erosion of yeast sex chromosomes by mating-type switching accidents.</title>
        <authorList>
            <person name="Gordon J.L."/>
            <person name="Armisen D."/>
            <person name="Proux-Wera E."/>
            <person name="Oheigeartaigh S.S."/>
            <person name="Byrne K.P."/>
            <person name="Wolfe K.H."/>
        </authorList>
    </citation>
    <scope>NUCLEOTIDE SEQUENCE [LARGE SCALE GENOMIC DNA]</scope>
    <source>
        <strain evidence="15">ATCC MYA-139 / BCRC 22969 / CBS 8797 / CCRC 22969 / KCTC 17520 / NBRC 10181 / NCYC 3082</strain>
    </source>
</reference>
<protein>
    <recommendedName>
        <fullName evidence="4">DNA topoisomerase (ATP-hydrolyzing)</fullName>
        <ecNumber evidence="4">5.6.2.2</ecNumber>
    </recommendedName>
</protein>
<dbReference type="AlphaFoldDB" id="J7RL29"/>
<dbReference type="eggNOG" id="KOG2795">
    <property type="taxonomic scope" value="Eukaryota"/>
</dbReference>
<dbReference type="GO" id="GO:0003918">
    <property type="term" value="F:DNA topoisomerase type II (double strand cut, ATP-hydrolyzing) activity"/>
    <property type="evidence" value="ECO:0007669"/>
    <property type="project" value="UniProtKB-UniRule"/>
</dbReference>
<dbReference type="STRING" id="1071383.J7RL29"/>
<dbReference type="PROSITE" id="PS52041">
    <property type="entry name" value="TOPO_IIB"/>
    <property type="match status" value="1"/>
</dbReference>
<keyword evidence="6" id="KW-0460">Magnesium</keyword>
<dbReference type="EC" id="5.6.2.2" evidence="4"/>
<keyword evidence="5" id="KW-0479">Metal-binding</keyword>
<evidence type="ECO:0000256" key="5">
    <source>
        <dbReference type="ARBA" id="ARBA00022723"/>
    </source>
</evidence>
<evidence type="ECO:0000256" key="10">
    <source>
        <dbReference type="PROSITE-ProRule" id="PRU01385"/>
    </source>
</evidence>
<dbReference type="HOGENOM" id="CLU_037229_2_1_1"/>
<dbReference type="GO" id="GO:0000706">
    <property type="term" value="P:meiotic DNA double-strand break processing"/>
    <property type="evidence" value="ECO:0007669"/>
    <property type="project" value="TreeGrafter"/>
</dbReference>
<dbReference type="PANTHER" id="PTHR10848">
    <property type="entry name" value="MEIOTIC RECOMBINATION PROTEIN SPO11"/>
    <property type="match status" value="1"/>
</dbReference>
<feature type="region of interest" description="Disordered" evidence="11">
    <location>
        <begin position="358"/>
        <end position="382"/>
    </location>
</feature>
<dbReference type="OMA" id="YICTMAN"/>
<dbReference type="PANTHER" id="PTHR10848:SF0">
    <property type="entry name" value="MEIOTIC RECOMBINATION PROTEIN SPO11"/>
    <property type="match status" value="1"/>
</dbReference>
<evidence type="ECO:0000256" key="2">
    <source>
        <dbReference type="ARBA" id="ARBA00001946"/>
    </source>
</evidence>
<evidence type="ECO:0000256" key="4">
    <source>
        <dbReference type="ARBA" id="ARBA00012895"/>
    </source>
</evidence>
<dbReference type="InterPro" id="IPR036388">
    <property type="entry name" value="WH-like_DNA-bd_sf"/>
</dbReference>
<dbReference type="GO" id="GO:0046872">
    <property type="term" value="F:metal ion binding"/>
    <property type="evidence" value="ECO:0007669"/>
    <property type="project" value="UniProtKB-KW"/>
</dbReference>
<evidence type="ECO:0000256" key="8">
    <source>
        <dbReference type="ARBA" id="ARBA00023125"/>
    </source>
</evidence>
<dbReference type="GO" id="GO:0007131">
    <property type="term" value="P:reciprocal meiotic recombination"/>
    <property type="evidence" value="ECO:0007669"/>
    <property type="project" value="TreeGrafter"/>
</dbReference>
<dbReference type="GO" id="GO:0045027">
    <property type="term" value="F:DNA end binding"/>
    <property type="evidence" value="ECO:0007669"/>
    <property type="project" value="EnsemblFungi"/>
</dbReference>
<dbReference type="KEGG" id="kng:KNAG_0D04680"/>
<dbReference type="EMBL" id="HE978317">
    <property type="protein sequence ID" value="CCK70208.1"/>
    <property type="molecule type" value="Genomic_DNA"/>
</dbReference>
<dbReference type="Gene3D" id="3.40.1360.10">
    <property type="match status" value="1"/>
</dbReference>
<reference evidence="15" key="2">
    <citation type="submission" date="2012-08" db="EMBL/GenBank/DDBJ databases">
        <title>Genome sequence of Kazachstania naganishii.</title>
        <authorList>
            <person name="Gordon J.L."/>
            <person name="Armisen D."/>
            <person name="Proux-Wera E."/>
            <person name="OhEigeartaigh S.S."/>
            <person name="Byrne K.P."/>
            <person name="Wolfe K.H."/>
        </authorList>
    </citation>
    <scope>NUCLEOTIDE SEQUENCE [LARGE SCALE GENOMIC DNA]</scope>
    <source>
        <strain evidence="15">ATCC MYA-139 / BCRC 22969 / CBS 8797 / CCRC 22969 / KCTC 17520 / NBRC 10181 / NCYC 3082</strain>
    </source>
</reference>
<dbReference type="SUPFAM" id="SSF56726">
    <property type="entry name" value="DNA topoisomerase IV, alpha subunit"/>
    <property type="match status" value="1"/>
</dbReference>
<keyword evidence="7 10" id="KW-0799">Topoisomerase</keyword>
<accession>J7RL29</accession>
<evidence type="ECO:0000259" key="12">
    <source>
        <dbReference type="Pfam" id="PF04406"/>
    </source>
</evidence>
<evidence type="ECO:0000259" key="13">
    <source>
        <dbReference type="Pfam" id="PF21180"/>
    </source>
</evidence>
<sequence>MRDLSQLLQSSPSKSELIQMLEPAVREVHLNAGNGLGGIPSWIHELLSLCSRAIEQHGETVQLIVATPRRRVLLLPFCGRSGDEQQVHWNLRRVAVLLALLRVVQQRVAQGETSTTRDVYYSNVELFRNQETVTGTLKVLQTAFQLKSLADLNVVPAQKGLVFSTCPITLRWARRTPVSLCLNPMESHLIPYLDERTTLTLPQDGTGVTVVILEKEAVYNKLVRCTRVGDPRLHRILVTGKGYPDNLTRRFISLVPETVQVHVFVDADPYGINIALKYMDACPQVKVQYAGATLTKLLHREGTTLLALNERDTVLVRTTLQRIANSPADTAQTHQLKCQLQRQLFYGKKAEMNALYSTTDHRQKPTGPSPSPSLTTAASSLK</sequence>
<evidence type="ECO:0000256" key="9">
    <source>
        <dbReference type="ARBA" id="ARBA00023235"/>
    </source>
</evidence>
<dbReference type="InterPro" id="IPR002815">
    <property type="entry name" value="Spo11/TopoVI_A"/>
</dbReference>
<dbReference type="GO" id="GO:0007130">
    <property type="term" value="P:synaptonemal complex assembly"/>
    <property type="evidence" value="ECO:0007669"/>
    <property type="project" value="EnsemblFungi"/>
</dbReference>
<dbReference type="Gene3D" id="1.10.10.10">
    <property type="entry name" value="Winged helix-like DNA-binding domain superfamily/Winged helix DNA-binding domain"/>
    <property type="match status" value="1"/>
</dbReference>
<dbReference type="InterPro" id="IPR034136">
    <property type="entry name" value="TOPRIM_Topo6A/Spo11"/>
</dbReference>
<feature type="domain" description="Spo11/DNA topoisomerase VI subunit A N-terminal" evidence="12">
    <location>
        <begin position="92"/>
        <end position="154"/>
    </location>
</feature>
<keyword evidence="9 10" id="KW-0413">Isomerase</keyword>
<dbReference type="GO" id="GO:0035861">
    <property type="term" value="C:site of double-strand break"/>
    <property type="evidence" value="ECO:0007669"/>
    <property type="project" value="EnsemblFungi"/>
</dbReference>
<dbReference type="GO" id="GO:0003682">
    <property type="term" value="F:chromatin binding"/>
    <property type="evidence" value="ECO:0007669"/>
    <property type="project" value="EnsemblFungi"/>
</dbReference>
<feature type="compositionally biased region" description="Low complexity" evidence="11">
    <location>
        <begin position="372"/>
        <end position="382"/>
    </location>
</feature>
<dbReference type="InterPro" id="IPR036078">
    <property type="entry name" value="Spo11/TopoVI_A_sf"/>
</dbReference>
<proteinExistence type="inferred from homology"/>
<feature type="domain" description="Topoisomerase 6 subunit A/Spo11 TOPRIM" evidence="13">
    <location>
        <begin position="210"/>
        <end position="358"/>
    </location>
</feature>
<dbReference type="Proteomes" id="UP000006310">
    <property type="component" value="Chromosome 4"/>
</dbReference>
<dbReference type="Pfam" id="PF21180">
    <property type="entry name" value="TOP6A-Spo11_Toprim"/>
    <property type="match status" value="1"/>
</dbReference>
<keyword evidence="15" id="KW-1185">Reference proteome</keyword>
<evidence type="ECO:0000256" key="11">
    <source>
        <dbReference type="SAM" id="MobiDB-lite"/>
    </source>
</evidence>
<evidence type="ECO:0000313" key="15">
    <source>
        <dbReference type="Proteomes" id="UP000006310"/>
    </source>
</evidence>
<organism evidence="14 15">
    <name type="scientific">Huiozyma naganishii (strain ATCC MYA-139 / BCRC 22969 / CBS 8797 / KCTC 17520 / NBRC 10181 / NCYC 3082 / Yp74L-3)</name>
    <name type="common">Yeast</name>
    <name type="synonym">Kazachstania naganishii</name>
    <dbReference type="NCBI Taxonomy" id="1071383"/>
    <lineage>
        <taxon>Eukaryota</taxon>
        <taxon>Fungi</taxon>
        <taxon>Dikarya</taxon>
        <taxon>Ascomycota</taxon>
        <taxon>Saccharomycotina</taxon>
        <taxon>Saccharomycetes</taxon>
        <taxon>Saccharomycetales</taxon>
        <taxon>Saccharomycetaceae</taxon>
        <taxon>Huiozyma</taxon>
    </lineage>
</organism>
<gene>
    <name evidence="14" type="primary">KNAG0D04680</name>
    <name evidence="14" type="ordered locus">KNAG_0D04680</name>
</gene>
<dbReference type="InterPro" id="IPR013049">
    <property type="entry name" value="Spo11/TopoVI_A_N"/>
</dbReference>
<evidence type="ECO:0000313" key="14">
    <source>
        <dbReference type="EMBL" id="CCK70208.1"/>
    </source>
</evidence>
<comment type="cofactor">
    <cofactor evidence="2">
        <name>Mg(2+)</name>
        <dbReference type="ChEBI" id="CHEBI:18420"/>
    </cofactor>
</comment>
<evidence type="ECO:0000256" key="6">
    <source>
        <dbReference type="ARBA" id="ARBA00022842"/>
    </source>
</evidence>
<dbReference type="GO" id="GO:0000794">
    <property type="term" value="C:condensed nuclear chromosome"/>
    <property type="evidence" value="ECO:0007669"/>
    <property type="project" value="EnsemblFungi"/>
</dbReference>
<comment type="similarity">
    <text evidence="3 10">Belongs to the TOP6A family.</text>
</comment>
<feature type="active site" description="O-(5'-phospho-DNA)-tyrosine intermediate" evidence="10">
    <location>
        <position position="121"/>
    </location>
</feature>
<keyword evidence="8 10" id="KW-0238">DNA-binding</keyword>
<dbReference type="PRINTS" id="PR01550">
    <property type="entry name" value="TOP6AFAMILY"/>
</dbReference>
<evidence type="ECO:0000256" key="7">
    <source>
        <dbReference type="ARBA" id="ARBA00023029"/>
    </source>
</evidence>